<evidence type="ECO:0000313" key="5">
    <source>
        <dbReference type="EMBL" id="MCD1295796.1"/>
    </source>
</evidence>
<dbReference type="RefSeq" id="WP_230742652.1">
    <property type="nucleotide sequence ID" value="NZ_PGCK01000011.1"/>
</dbReference>
<dbReference type="PROSITE" id="PS51192">
    <property type="entry name" value="HELICASE_ATP_BIND_1"/>
    <property type="match status" value="1"/>
</dbReference>
<keyword evidence="2" id="KW-0067">ATP-binding</keyword>
<dbReference type="PANTHER" id="PTHR47957">
    <property type="entry name" value="ATP-DEPENDENT HELICASE HRQ1"/>
    <property type="match status" value="1"/>
</dbReference>
<dbReference type="InterPro" id="IPR018973">
    <property type="entry name" value="MZB"/>
</dbReference>
<keyword evidence="1" id="KW-0547">Nucleotide-binding</keyword>
<dbReference type="InterPro" id="IPR027417">
    <property type="entry name" value="P-loop_NTPase"/>
</dbReference>
<dbReference type="Pfam" id="PF00270">
    <property type="entry name" value="DEAD"/>
    <property type="match status" value="1"/>
</dbReference>
<dbReference type="InterPro" id="IPR055227">
    <property type="entry name" value="HRQ1_WHD"/>
</dbReference>
<evidence type="ECO:0000259" key="4">
    <source>
        <dbReference type="PROSITE" id="PS51194"/>
    </source>
</evidence>
<dbReference type="SMART" id="SM00487">
    <property type="entry name" value="DEXDc"/>
    <property type="match status" value="1"/>
</dbReference>
<dbReference type="GO" id="GO:0036297">
    <property type="term" value="P:interstrand cross-link repair"/>
    <property type="evidence" value="ECO:0007669"/>
    <property type="project" value="TreeGrafter"/>
</dbReference>
<reference evidence="5 6" key="1">
    <citation type="submission" date="2017-11" db="EMBL/GenBank/DDBJ databases">
        <title>Isolation and Characterization of Family Methanocellaceae Species from Potential Methane Hydrate Area Offshore Southwestern Taiwan.</title>
        <authorList>
            <person name="Zhang W.-L."/>
            <person name="Chen W.-C."/>
            <person name="Lai M.-C."/>
            <person name="Chen S.-C."/>
        </authorList>
    </citation>
    <scope>NUCLEOTIDE SEQUENCE [LARGE SCALE GENOMIC DNA]</scope>
    <source>
        <strain evidence="5 6">CWC-04</strain>
    </source>
</reference>
<organism evidence="5 6">
    <name type="scientific">Methanooceanicella nereidis</name>
    <dbReference type="NCBI Taxonomy" id="2052831"/>
    <lineage>
        <taxon>Archaea</taxon>
        <taxon>Methanobacteriati</taxon>
        <taxon>Methanobacteriota</taxon>
        <taxon>Stenosarchaea group</taxon>
        <taxon>Methanomicrobia</taxon>
        <taxon>Methanocellales</taxon>
        <taxon>Methanocellaceae</taxon>
        <taxon>Methanooceanicella</taxon>
    </lineage>
</organism>
<dbReference type="SUPFAM" id="SSF52540">
    <property type="entry name" value="P-loop containing nucleoside triphosphate hydrolases"/>
    <property type="match status" value="1"/>
</dbReference>
<evidence type="ECO:0000313" key="6">
    <source>
        <dbReference type="Proteomes" id="UP001320159"/>
    </source>
</evidence>
<dbReference type="CDD" id="cd18797">
    <property type="entry name" value="SF2_C_Hrq"/>
    <property type="match status" value="1"/>
</dbReference>
<keyword evidence="6" id="KW-1185">Reference proteome</keyword>
<name>A0AAP2W879_9EURY</name>
<dbReference type="Proteomes" id="UP001320159">
    <property type="component" value="Unassembled WGS sequence"/>
</dbReference>
<sequence>MSAVEEFIRDIKISDDYEGQIIHIEEIDPKEPQFDDVNHILNERLREYLDSHGIRLYSHQAKAIDLALEGNNVIITTPTASGKTLAFNVPVFETLLNDKKATALYLYPMKALSNDQLKTLISMDSELGTKAMPAVYDGDTPQSSRAGIRDTSRIIISNPYAIHKYLPWHDRWRRFFSNLKYVIIDEAHMYRGVFGSNVAMLLRRLRRILKRYGSDPVFILSSATISNPVELSNKLTGKDFVAVSKDGSGRGKKYFMLWNPPLIGDKRASTHQETVGLFVKQLHHGLHTLCFAPSRRMAELISRWAREYDNGIYRNYITPYRAGYLPEDRRKIENDLKEERLKGVTSTNALEVGIDIGSLDSVIISGYPGTRISTWQQAGRAGRGTSDALITMVAFENPLDQYYMKHPDKFFSARNEEAIIDLHNPYILMGHLMCASAEMPLTANDSMYFGDVGEILDAMSSAGILRKTPRGFVYGGSKSPSEIVDLQNISSHSVKVLCDGRLIETMEFSRACSDAHTGAVLLHQGDSYLIDELDIRQGIAKAVRQEVDYYTEALKLSDVAIKNERQSKIVNGIDVHVGEVTVTEQYYEYAVKRYEKLVGYYPLDLPPQVFESVAMWFTLPHKLHDTLLNEGKDFNGGIHAVEHAMIAMTPMYALCDRWDIGGLSTPEHADTGKPTIFIYDAYEGGIGIAEKCYEIFPELTNATIDLIRDCECKDGCPSCIYSPKCGNKNQPLDKIVAMEILKAMTLN</sequence>
<accession>A0AAP2W879</accession>
<dbReference type="CDD" id="cd17923">
    <property type="entry name" value="DEXHc_Hrq1-like"/>
    <property type="match status" value="1"/>
</dbReference>
<dbReference type="GO" id="GO:0006289">
    <property type="term" value="P:nucleotide-excision repair"/>
    <property type="evidence" value="ECO:0007669"/>
    <property type="project" value="TreeGrafter"/>
</dbReference>
<dbReference type="Pfam" id="PF00271">
    <property type="entry name" value="Helicase_C"/>
    <property type="match status" value="1"/>
</dbReference>
<evidence type="ECO:0000256" key="1">
    <source>
        <dbReference type="ARBA" id="ARBA00022741"/>
    </source>
</evidence>
<dbReference type="AlphaFoldDB" id="A0AAP2W879"/>
<dbReference type="Gene3D" id="3.40.50.300">
    <property type="entry name" value="P-loop containing nucleotide triphosphate hydrolases"/>
    <property type="match status" value="2"/>
</dbReference>
<feature type="domain" description="Helicase C-terminal" evidence="4">
    <location>
        <begin position="278"/>
        <end position="426"/>
    </location>
</feature>
<protein>
    <submittedName>
        <fullName evidence="5">DEAD/DEAH box helicase</fullName>
    </submittedName>
</protein>
<dbReference type="GO" id="GO:0003676">
    <property type="term" value="F:nucleic acid binding"/>
    <property type="evidence" value="ECO:0007669"/>
    <property type="project" value="InterPro"/>
</dbReference>
<comment type="caution">
    <text evidence="5">The sequence shown here is derived from an EMBL/GenBank/DDBJ whole genome shotgun (WGS) entry which is preliminary data.</text>
</comment>
<dbReference type="GO" id="GO:0005524">
    <property type="term" value="F:ATP binding"/>
    <property type="evidence" value="ECO:0007669"/>
    <property type="project" value="UniProtKB-KW"/>
</dbReference>
<dbReference type="PANTHER" id="PTHR47957:SF3">
    <property type="entry name" value="ATP-DEPENDENT HELICASE HRQ1"/>
    <property type="match status" value="1"/>
</dbReference>
<dbReference type="InterPro" id="IPR001650">
    <property type="entry name" value="Helicase_C-like"/>
</dbReference>
<evidence type="ECO:0000259" key="3">
    <source>
        <dbReference type="PROSITE" id="PS51192"/>
    </source>
</evidence>
<dbReference type="InterPro" id="IPR011545">
    <property type="entry name" value="DEAD/DEAH_box_helicase_dom"/>
</dbReference>
<dbReference type="Pfam" id="PF09369">
    <property type="entry name" value="MZB"/>
    <property type="match status" value="1"/>
</dbReference>
<dbReference type="GO" id="GO:0043138">
    <property type="term" value="F:3'-5' DNA helicase activity"/>
    <property type="evidence" value="ECO:0007669"/>
    <property type="project" value="TreeGrafter"/>
</dbReference>
<evidence type="ECO:0000256" key="2">
    <source>
        <dbReference type="ARBA" id="ARBA00022840"/>
    </source>
</evidence>
<dbReference type="InterPro" id="IPR014001">
    <property type="entry name" value="Helicase_ATP-bd"/>
</dbReference>
<keyword evidence="5" id="KW-0347">Helicase</keyword>
<dbReference type="Pfam" id="PF22982">
    <property type="entry name" value="WHD_HRQ1"/>
    <property type="match status" value="1"/>
</dbReference>
<dbReference type="EMBL" id="PGCK01000011">
    <property type="protein sequence ID" value="MCD1295796.1"/>
    <property type="molecule type" value="Genomic_DNA"/>
</dbReference>
<dbReference type="SMART" id="SM00490">
    <property type="entry name" value="HELICc"/>
    <property type="match status" value="1"/>
</dbReference>
<feature type="domain" description="Helicase ATP-binding" evidence="3">
    <location>
        <begin position="64"/>
        <end position="243"/>
    </location>
</feature>
<keyword evidence="5" id="KW-0378">Hydrolase</keyword>
<gene>
    <name evidence="5" type="ORF">CUJ83_12395</name>
</gene>
<proteinExistence type="predicted"/>
<dbReference type="PROSITE" id="PS51194">
    <property type="entry name" value="HELICASE_CTER"/>
    <property type="match status" value="1"/>
</dbReference>